<dbReference type="CDD" id="cd04301">
    <property type="entry name" value="NAT_SF"/>
    <property type="match status" value="1"/>
</dbReference>
<comment type="caution">
    <text evidence="2">The sequence shown here is derived from an EMBL/GenBank/DDBJ whole genome shotgun (WGS) entry which is preliminary data.</text>
</comment>
<dbReference type="InterPro" id="IPR050276">
    <property type="entry name" value="MshD_Acetyltransferase"/>
</dbReference>
<accession>A0A5C8ZIJ3</accession>
<evidence type="ECO:0000259" key="1">
    <source>
        <dbReference type="PROSITE" id="PS51186"/>
    </source>
</evidence>
<dbReference type="SUPFAM" id="SSF55729">
    <property type="entry name" value="Acyl-CoA N-acyltransferases (Nat)"/>
    <property type="match status" value="1"/>
</dbReference>
<dbReference type="Pfam" id="PF13508">
    <property type="entry name" value="Acetyltransf_7"/>
    <property type="match status" value="1"/>
</dbReference>
<sequence length="158" mass="17102">MTGRQGDPLTVHLEAAAPADAATIAELIRTSKAAAMPWLAVVHTPEEDLGWVTSVLLVQHDVAVVRHDDLLVGVLATSPGWVDQLYVLTDHQGRGVGRALLDRAKAASSGDLQLWTFAGNARARAFYERAGFVAEEETDGSTNEERAPDVRYRWRAGS</sequence>
<dbReference type="InterPro" id="IPR016181">
    <property type="entry name" value="Acyl_CoA_acyltransferase"/>
</dbReference>
<protein>
    <submittedName>
        <fullName evidence="2">GNAT family N-acetyltransferase</fullName>
    </submittedName>
</protein>
<gene>
    <name evidence="2" type="ORF">FMM08_08385</name>
</gene>
<keyword evidence="2" id="KW-0808">Transferase</keyword>
<name>A0A5C8ZIJ3_9ACTN</name>
<evidence type="ECO:0000313" key="3">
    <source>
        <dbReference type="Proteomes" id="UP000321234"/>
    </source>
</evidence>
<dbReference type="InterPro" id="IPR000182">
    <property type="entry name" value="GNAT_dom"/>
</dbReference>
<dbReference type="EMBL" id="VKAC01000004">
    <property type="protein sequence ID" value="TXR56746.1"/>
    <property type="molecule type" value="Genomic_DNA"/>
</dbReference>
<dbReference type="GO" id="GO:0016747">
    <property type="term" value="F:acyltransferase activity, transferring groups other than amino-acyl groups"/>
    <property type="evidence" value="ECO:0007669"/>
    <property type="project" value="InterPro"/>
</dbReference>
<dbReference type="PANTHER" id="PTHR43617">
    <property type="entry name" value="L-AMINO ACID N-ACETYLTRANSFERASE"/>
    <property type="match status" value="1"/>
</dbReference>
<dbReference type="AlphaFoldDB" id="A0A5C8ZIJ3"/>
<dbReference type="OrthoDB" id="9805924at2"/>
<organism evidence="2 3">
    <name type="scientific">Quadrisphaera setariae</name>
    <dbReference type="NCBI Taxonomy" id="2593304"/>
    <lineage>
        <taxon>Bacteria</taxon>
        <taxon>Bacillati</taxon>
        <taxon>Actinomycetota</taxon>
        <taxon>Actinomycetes</taxon>
        <taxon>Kineosporiales</taxon>
        <taxon>Kineosporiaceae</taxon>
        <taxon>Quadrisphaera</taxon>
    </lineage>
</organism>
<keyword evidence="3" id="KW-1185">Reference proteome</keyword>
<evidence type="ECO:0000313" key="2">
    <source>
        <dbReference type="EMBL" id="TXR56746.1"/>
    </source>
</evidence>
<dbReference type="Proteomes" id="UP000321234">
    <property type="component" value="Unassembled WGS sequence"/>
</dbReference>
<dbReference type="Gene3D" id="3.40.630.30">
    <property type="match status" value="1"/>
</dbReference>
<feature type="domain" description="N-acetyltransferase" evidence="1">
    <location>
        <begin position="11"/>
        <end position="157"/>
    </location>
</feature>
<reference evidence="2 3" key="1">
    <citation type="submission" date="2019-07" db="EMBL/GenBank/DDBJ databases">
        <title>Quadrisphaera sp. strain DD2A genome sequencing and assembly.</title>
        <authorList>
            <person name="Kim I."/>
        </authorList>
    </citation>
    <scope>NUCLEOTIDE SEQUENCE [LARGE SCALE GENOMIC DNA]</scope>
    <source>
        <strain evidence="2 3">DD2A</strain>
    </source>
</reference>
<dbReference type="PROSITE" id="PS51186">
    <property type="entry name" value="GNAT"/>
    <property type="match status" value="1"/>
</dbReference>
<proteinExistence type="predicted"/>